<accession>A0A9Q3BL43</accession>
<reference evidence="2" key="1">
    <citation type="submission" date="2021-03" db="EMBL/GenBank/DDBJ databases">
        <title>Draft genome sequence of rust myrtle Austropuccinia psidii MF-1, a brazilian biotype.</title>
        <authorList>
            <person name="Quecine M.C."/>
            <person name="Pachon D.M.R."/>
            <person name="Bonatelli M.L."/>
            <person name="Correr F.H."/>
            <person name="Franceschini L.M."/>
            <person name="Leite T.F."/>
            <person name="Margarido G.R.A."/>
            <person name="Almeida C.A."/>
            <person name="Ferrarezi J.A."/>
            <person name="Labate C.A."/>
        </authorList>
    </citation>
    <scope>NUCLEOTIDE SEQUENCE</scope>
    <source>
        <strain evidence="2">MF-1</strain>
    </source>
</reference>
<evidence type="ECO:0000256" key="1">
    <source>
        <dbReference type="SAM" id="MobiDB-lite"/>
    </source>
</evidence>
<protein>
    <submittedName>
        <fullName evidence="2">Uncharacterized protein</fullName>
    </submittedName>
</protein>
<feature type="region of interest" description="Disordered" evidence="1">
    <location>
        <begin position="34"/>
        <end position="81"/>
    </location>
</feature>
<dbReference type="Proteomes" id="UP000765509">
    <property type="component" value="Unassembled WGS sequence"/>
</dbReference>
<keyword evidence="3" id="KW-1185">Reference proteome</keyword>
<gene>
    <name evidence="2" type="ORF">O181_006607</name>
</gene>
<proteinExistence type="predicted"/>
<organism evidence="2 3">
    <name type="scientific">Austropuccinia psidii MF-1</name>
    <dbReference type="NCBI Taxonomy" id="1389203"/>
    <lineage>
        <taxon>Eukaryota</taxon>
        <taxon>Fungi</taxon>
        <taxon>Dikarya</taxon>
        <taxon>Basidiomycota</taxon>
        <taxon>Pucciniomycotina</taxon>
        <taxon>Pucciniomycetes</taxon>
        <taxon>Pucciniales</taxon>
        <taxon>Sphaerophragmiaceae</taxon>
        <taxon>Austropuccinia</taxon>
    </lineage>
</organism>
<evidence type="ECO:0000313" key="3">
    <source>
        <dbReference type="Proteomes" id="UP000765509"/>
    </source>
</evidence>
<name>A0A9Q3BL43_9BASI</name>
<feature type="compositionally biased region" description="Basic and acidic residues" evidence="1">
    <location>
        <begin position="43"/>
        <end position="52"/>
    </location>
</feature>
<dbReference type="EMBL" id="AVOT02001425">
    <property type="protein sequence ID" value="MBW0466892.1"/>
    <property type="molecule type" value="Genomic_DNA"/>
</dbReference>
<dbReference type="AlphaFoldDB" id="A0A9Q3BL43"/>
<sequence>MDTISISKLKKMTTTSLKNTPLTHEEIAQIQNLTQTHQQSIRATRERPHDHNPPTPIKPCTTERLPTLHKKGGLANLATVQ</sequence>
<evidence type="ECO:0000313" key="2">
    <source>
        <dbReference type="EMBL" id="MBW0466892.1"/>
    </source>
</evidence>
<comment type="caution">
    <text evidence="2">The sequence shown here is derived from an EMBL/GenBank/DDBJ whole genome shotgun (WGS) entry which is preliminary data.</text>
</comment>